<reference evidence="2 3" key="1">
    <citation type="submission" date="2014-02" db="EMBL/GenBank/DDBJ databases">
        <title>The small core and large imbalanced accessory genome model reveals a collaborative survival strategy of Sorangium cellulosum strains in nature.</title>
        <authorList>
            <person name="Han K."/>
            <person name="Peng R."/>
            <person name="Blom J."/>
            <person name="Li Y.-Z."/>
        </authorList>
    </citation>
    <scope>NUCLEOTIDE SEQUENCE [LARGE SCALE GENOMIC DNA]</scope>
    <source>
        <strain evidence="2 3">So0157-25</strain>
    </source>
</reference>
<feature type="domain" description="VWFA" evidence="1">
    <location>
        <begin position="122"/>
        <end position="308"/>
    </location>
</feature>
<evidence type="ECO:0000313" key="2">
    <source>
        <dbReference type="EMBL" id="KYF56511.1"/>
    </source>
</evidence>
<gene>
    <name evidence="2" type="ORF">BE08_07635</name>
</gene>
<dbReference type="AlphaFoldDB" id="A0A150PLD2"/>
<sequence length="493" mass="50770">MDRFVGFIMAAASSIAMVGCGELSRASGADGEFGATPGGVKDMGFARAIVENGKVPPPEAFVVEAMFSEHDLPLEGAACATLLCVRAAMGIAPDAQGESGAWVQVGMSSTIDPETFERPSMAIVATVDVSGSMSWSYGDGGGGTPAAIAHALLWNVASRLDAGDRFALVTYGSSVDTPLDWTQGGDPEIKDAIGALSEDGSTNMEAGLERAYELAREAKGTADEVRVMLFTDAQPNVGATGGSEFEDLVAKGADDGVGITVFGVGLGLGAELVNRMSHLRGANAFSLMNADDVGLFMQDNWPWMATPIAHDLELVATPSPSLSLSRAYGFPTGEAGATSIASLDVASVFLSKRKGALLLSLAPASPQELTGAAVDIELSYVDRSGEPVTSSLSASYEGQALDERGAFMPQASVDKTVALALLVQAMHDAAKEYGSNRAAAVATLEPALARFAADAAAIGDPGIDEEAAFWPALLELMKEGAPQGDFYGDISGH</sequence>
<dbReference type="Gene3D" id="3.40.50.410">
    <property type="entry name" value="von Willebrand factor, type A domain"/>
    <property type="match status" value="1"/>
</dbReference>
<organism evidence="2 3">
    <name type="scientific">Sorangium cellulosum</name>
    <name type="common">Polyangium cellulosum</name>
    <dbReference type="NCBI Taxonomy" id="56"/>
    <lineage>
        <taxon>Bacteria</taxon>
        <taxon>Pseudomonadati</taxon>
        <taxon>Myxococcota</taxon>
        <taxon>Polyangia</taxon>
        <taxon>Polyangiales</taxon>
        <taxon>Polyangiaceae</taxon>
        <taxon>Sorangium</taxon>
    </lineage>
</organism>
<dbReference type="SMART" id="SM00327">
    <property type="entry name" value="VWA"/>
    <property type="match status" value="1"/>
</dbReference>
<protein>
    <recommendedName>
        <fullName evidence="1">VWFA domain-containing protein</fullName>
    </recommendedName>
</protein>
<evidence type="ECO:0000313" key="3">
    <source>
        <dbReference type="Proteomes" id="UP000075420"/>
    </source>
</evidence>
<name>A0A150PLD2_SORCE</name>
<comment type="caution">
    <text evidence="2">The sequence shown here is derived from an EMBL/GenBank/DDBJ whole genome shotgun (WGS) entry which is preliminary data.</text>
</comment>
<dbReference type="PROSITE" id="PS50234">
    <property type="entry name" value="VWFA"/>
    <property type="match status" value="1"/>
</dbReference>
<dbReference type="InterPro" id="IPR002035">
    <property type="entry name" value="VWF_A"/>
</dbReference>
<dbReference type="EMBL" id="JELY01001225">
    <property type="protein sequence ID" value="KYF56511.1"/>
    <property type="molecule type" value="Genomic_DNA"/>
</dbReference>
<evidence type="ECO:0000259" key="1">
    <source>
        <dbReference type="PROSITE" id="PS50234"/>
    </source>
</evidence>
<accession>A0A150PLD2</accession>
<dbReference type="SUPFAM" id="SSF53300">
    <property type="entry name" value="vWA-like"/>
    <property type="match status" value="1"/>
</dbReference>
<dbReference type="PROSITE" id="PS51257">
    <property type="entry name" value="PROKAR_LIPOPROTEIN"/>
    <property type="match status" value="1"/>
</dbReference>
<dbReference type="Pfam" id="PF13519">
    <property type="entry name" value="VWA_2"/>
    <property type="match status" value="1"/>
</dbReference>
<dbReference type="Proteomes" id="UP000075420">
    <property type="component" value="Unassembled WGS sequence"/>
</dbReference>
<dbReference type="InterPro" id="IPR036465">
    <property type="entry name" value="vWFA_dom_sf"/>
</dbReference>
<proteinExistence type="predicted"/>